<evidence type="ECO:0000259" key="3">
    <source>
        <dbReference type="PROSITE" id="PS50977"/>
    </source>
</evidence>
<evidence type="ECO:0000313" key="4">
    <source>
        <dbReference type="EMBL" id="MFC4827515.1"/>
    </source>
</evidence>
<dbReference type="EMBL" id="JBHSJC010000001">
    <property type="protein sequence ID" value="MFC4827515.1"/>
    <property type="molecule type" value="Genomic_DNA"/>
</dbReference>
<organism evidence="4 5">
    <name type="scientific">Agromyces aurantiacus</name>
    <dbReference type="NCBI Taxonomy" id="165814"/>
    <lineage>
        <taxon>Bacteria</taxon>
        <taxon>Bacillati</taxon>
        <taxon>Actinomycetota</taxon>
        <taxon>Actinomycetes</taxon>
        <taxon>Micrococcales</taxon>
        <taxon>Microbacteriaceae</taxon>
        <taxon>Agromyces</taxon>
    </lineage>
</organism>
<dbReference type="InterPro" id="IPR041467">
    <property type="entry name" value="Sco4008_C"/>
</dbReference>
<accession>A0ABV9R109</accession>
<comment type="caution">
    <text evidence="4">The sequence shown here is derived from an EMBL/GenBank/DDBJ whole genome shotgun (WGS) entry which is preliminary data.</text>
</comment>
<dbReference type="Pfam" id="PF17926">
    <property type="entry name" value="TetR_C_21"/>
    <property type="match status" value="1"/>
</dbReference>
<dbReference type="PROSITE" id="PS50977">
    <property type="entry name" value="HTH_TETR_2"/>
    <property type="match status" value="1"/>
</dbReference>
<dbReference type="RefSeq" id="WP_204395574.1">
    <property type="nucleotide sequence ID" value="NZ_JAFBBW010000001.1"/>
</dbReference>
<dbReference type="Pfam" id="PF00440">
    <property type="entry name" value="TetR_N"/>
    <property type="match status" value="1"/>
</dbReference>
<evidence type="ECO:0000256" key="2">
    <source>
        <dbReference type="PROSITE-ProRule" id="PRU00335"/>
    </source>
</evidence>
<evidence type="ECO:0000256" key="1">
    <source>
        <dbReference type="ARBA" id="ARBA00023125"/>
    </source>
</evidence>
<keyword evidence="1 2" id="KW-0238">DNA-binding</keyword>
<protein>
    <submittedName>
        <fullName evidence="4">TetR/AcrR family transcriptional regulator</fullName>
    </submittedName>
</protein>
<dbReference type="InterPro" id="IPR009057">
    <property type="entry name" value="Homeodomain-like_sf"/>
</dbReference>
<evidence type="ECO:0000313" key="5">
    <source>
        <dbReference type="Proteomes" id="UP001595960"/>
    </source>
</evidence>
<dbReference type="InterPro" id="IPR050109">
    <property type="entry name" value="HTH-type_TetR-like_transc_reg"/>
</dbReference>
<sequence length="221" mass="23539">MAWDTERTKRLLLDAATEEFSRYGLAGARVDRIAASAGVNKERIYQYFGKKDELFATVLGTRLRDLVEEVPMLGTGPDAVGDYAGRLFEHHLRDETIPRLVFWEGLELGADAVADARREYHAEKVARFQAMLPGLGREAAGELLLAIVTLVNAWPVIAQLDRQLVTGATDGADGAAVAADPAARIAVRRAYLERAATALAGAALAEAAGAALAAHAADSNG</sequence>
<dbReference type="PRINTS" id="PR00455">
    <property type="entry name" value="HTHTETR"/>
</dbReference>
<dbReference type="SUPFAM" id="SSF48498">
    <property type="entry name" value="Tetracyclin repressor-like, C-terminal domain"/>
    <property type="match status" value="1"/>
</dbReference>
<dbReference type="SUPFAM" id="SSF46689">
    <property type="entry name" value="Homeodomain-like"/>
    <property type="match status" value="1"/>
</dbReference>
<proteinExistence type="predicted"/>
<dbReference type="PANTHER" id="PTHR30328">
    <property type="entry name" value="TRANSCRIPTIONAL REPRESSOR"/>
    <property type="match status" value="1"/>
</dbReference>
<dbReference type="Proteomes" id="UP001595960">
    <property type="component" value="Unassembled WGS sequence"/>
</dbReference>
<reference evidence="5" key="1">
    <citation type="journal article" date="2019" name="Int. J. Syst. Evol. Microbiol.">
        <title>The Global Catalogue of Microorganisms (GCM) 10K type strain sequencing project: providing services to taxonomists for standard genome sequencing and annotation.</title>
        <authorList>
            <consortium name="The Broad Institute Genomics Platform"/>
            <consortium name="The Broad Institute Genome Sequencing Center for Infectious Disease"/>
            <person name="Wu L."/>
            <person name="Ma J."/>
        </authorList>
    </citation>
    <scope>NUCLEOTIDE SEQUENCE [LARGE SCALE GENOMIC DNA]</scope>
    <source>
        <strain evidence="5">CGMCC 1.12192</strain>
    </source>
</reference>
<dbReference type="PANTHER" id="PTHR30328:SF54">
    <property type="entry name" value="HTH-TYPE TRANSCRIPTIONAL REPRESSOR SCO4008"/>
    <property type="match status" value="1"/>
</dbReference>
<gene>
    <name evidence="4" type="ORF">ACFPER_01865</name>
</gene>
<dbReference type="InterPro" id="IPR001647">
    <property type="entry name" value="HTH_TetR"/>
</dbReference>
<feature type="domain" description="HTH tetR-type" evidence="3">
    <location>
        <begin position="6"/>
        <end position="66"/>
    </location>
</feature>
<name>A0ABV9R109_9MICO</name>
<keyword evidence="5" id="KW-1185">Reference proteome</keyword>
<dbReference type="Gene3D" id="1.10.357.10">
    <property type="entry name" value="Tetracycline Repressor, domain 2"/>
    <property type="match status" value="1"/>
</dbReference>
<feature type="DNA-binding region" description="H-T-H motif" evidence="2">
    <location>
        <begin position="29"/>
        <end position="48"/>
    </location>
</feature>
<dbReference type="InterPro" id="IPR036271">
    <property type="entry name" value="Tet_transcr_reg_TetR-rel_C_sf"/>
</dbReference>